<gene>
    <name evidence="4" type="ORF">BRM9_1946</name>
    <name evidence="5" type="ORF">DSM1535_0134</name>
    <name evidence="7" type="ORF">ISP06_12190</name>
    <name evidence="6" type="ORF">MB9_0410</name>
</gene>
<dbReference type="KEGG" id="mfc:BRM9_1946"/>
<sequence length="252" mass="29010">MVDLYPQIFKRKSIRDYYLEPLEEVVLQNVLEQVNNLEPLYDDIKVDLKIVSSDDVNPRMMKKAPYYLAVFSENKEGYKTNIGFLLQQMDLFFSAHGLGSCWQGIPQPKKRVVESSDIKFIILMAFGKPKVQLHRTSNLEFNRKPLPKISDIKNEGYIGALLEAARLAPSATNSQPWFFKGNNHVIHAYSFKPNILRAIMLKKYIKIDMGIALYHIKLAAEHLGKTVRIVFDDAGREKTPNRYEYVASVKIN</sequence>
<proteinExistence type="inferred from homology"/>
<dbReference type="GeneID" id="26738672"/>
<protein>
    <submittedName>
        <fullName evidence="4 5">Nitroreductase</fullName>
    </submittedName>
</protein>
<evidence type="ECO:0000256" key="1">
    <source>
        <dbReference type="ARBA" id="ARBA00007118"/>
    </source>
</evidence>
<dbReference type="STRING" id="2162.BRM9_1946"/>
<dbReference type="EMBL" id="JADIIL010000039">
    <property type="protein sequence ID" value="MBF4476211.1"/>
    <property type="molecule type" value="Genomic_DNA"/>
</dbReference>
<dbReference type="EMBL" id="CP006933">
    <property type="protein sequence ID" value="AIS32750.1"/>
    <property type="molecule type" value="Genomic_DNA"/>
</dbReference>
<evidence type="ECO:0000313" key="5">
    <source>
        <dbReference type="EMBL" id="CEA12500.1"/>
    </source>
</evidence>
<dbReference type="CDD" id="cd02062">
    <property type="entry name" value="Nitro_FMN_reductase"/>
    <property type="match status" value="2"/>
</dbReference>
<dbReference type="InterPro" id="IPR000415">
    <property type="entry name" value="Nitroreductase-like"/>
</dbReference>
<dbReference type="PANTHER" id="PTHR43673:SF10">
    <property type="entry name" value="NADH DEHYDROGENASE_NAD(P)H NITROREDUCTASE XCC3605-RELATED"/>
    <property type="match status" value="1"/>
</dbReference>
<dbReference type="OrthoDB" id="287850at2157"/>
<keyword evidence="8" id="KW-1185">Reference proteome</keyword>
<dbReference type="SUPFAM" id="SSF55469">
    <property type="entry name" value="FMN-dependent nitroreductase-like"/>
    <property type="match status" value="1"/>
</dbReference>
<name>A0A090I462_METFO</name>
<dbReference type="AlphaFoldDB" id="A0A090I462"/>
<dbReference type="Proteomes" id="UP000029661">
    <property type="component" value="Chromosome"/>
</dbReference>
<evidence type="ECO:0000256" key="2">
    <source>
        <dbReference type="ARBA" id="ARBA00023002"/>
    </source>
</evidence>
<dbReference type="Proteomes" id="UP000062768">
    <property type="component" value="Chromosome I"/>
</dbReference>
<dbReference type="Gene3D" id="3.40.109.10">
    <property type="entry name" value="NADH Oxidase"/>
    <property type="match status" value="1"/>
</dbReference>
<dbReference type="GO" id="GO:0016491">
    <property type="term" value="F:oxidoreductase activity"/>
    <property type="evidence" value="ECO:0007669"/>
    <property type="project" value="UniProtKB-KW"/>
</dbReference>
<dbReference type="EMBL" id="LN734822">
    <property type="protein sequence ID" value="CEL24057.1"/>
    <property type="molecule type" value="Genomic_DNA"/>
</dbReference>
<dbReference type="EMBL" id="LN515531">
    <property type="protein sequence ID" value="CEA12500.1"/>
    <property type="molecule type" value="Genomic_DNA"/>
</dbReference>
<dbReference type="PANTHER" id="PTHR43673">
    <property type="entry name" value="NAD(P)H NITROREDUCTASE YDGI-RELATED"/>
    <property type="match status" value="1"/>
</dbReference>
<dbReference type="Gene3D" id="3.40.109.30">
    <property type="entry name" value="putative nitroreductase (tm1586), domain 2"/>
    <property type="match status" value="1"/>
</dbReference>
<comment type="similarity">
    <text evidence="1">Belongs to the nitroreductase family.</text>
</comment>
<dbReference type="Proteomes" id="UP000606900">
    <property type="component" value="Unassembled WGS sequence"/>
</dbReference>
<evidence type="ECO:0000313" key="8">
    <source>
        <dbReference type="Proteomes" id="UP000062768"/>
    </source>
</evidence>
<organism evidence="5">
    <name type="scientific">Methanobacterium formicicum</name>
    <dbReference type="NCBI Taxonomy" id="2162"/>
    <lineage>
        <taxon>Archaea</taxon>
        <taxon>Methanobacteriati</taxon>
        <taxon>Methanobacteriota</taxon>
        <taxon>Methanomada group</taxon>
        <taxon>Methanobacteria</taxon>
        <taxon>Methanobacteriales</taxon>
        <taxon>Methanobacteriaceae</taxon>
        <taxon>Methanobacterium</taxon>
    </lineage>
</organism>
<evidence type="ECO:0000313" key="4">
    <source>
        <dbReference type="EMBL" id="AIS32750.1"/>
    </source>
</evidence>
<dbReference type="PATRIC" id="fig|2162.10.peg.422"/>
<dbReference type="InterPro" id="IPR029478">
    <property type="entry name" value="TM1586_NiRdase"/>
</dbReference>
<feature type="domain" description="Putative nitroreductase TM1586" evidence="3">
    <location>
        <begin position="3"/>
        <end position="220"/>
    </location>
</feature>
<evidence type="ECO:0000259" key="3">
    <source>
        <dbReference type="Pfam" id="PF14512"/>
    </source>
</evidence>
<accession>A0A090I462</accession>
<dbReference type="Pfam" id="PF14512">
    <property type="entry name" value="TM1586_NiRdase"/>
    <property type="match status" value="1"/>
</dbReference>
<evidence type="ECO:0000313" key="7">
    <source>
        <dbReference type="EMBL" id="MBF4476211.1"/>
    </source>
</evidence>
<dbReference type="KEGG" id="mfi:DSM1535_0134"/>
<reference evidence="7" key="4">
    <citation type="submission" date="2020-10" db="EMBL/GenBank/DDBJ databases">
        <title>Dehalococcoides mccartyi of a TCE/Cr reducing biochatode.</title>
        <authorList>
            <person name="Matturro B."/>
        </authorList>
    </citation>
    <scope>NUCLEOTIDE SEQUENCE</scope>
    <source>
        <strain evidence="7">Bin2</strain>
    </source>
</reference>
<evidence type="ECO:0000313" key="6">
    <source>
        <dbReference type="EMBL" id="CEL24057.1"/>
    </source>
</evidence>
<reference evidence="4" key="1">
    <citation type="submission" date="2013-12" db="EMBL/GenBank/DDBJ databases">
        <title>The complete genome sequence of Methanobacterium sp. BRM9.</title>
        <authorList>
            <consortium name="Pastoral Greenhouse Gas Research Consortium"/>
            <person name="Kelly W.J."/>
            <person name="Leahy S.C."/>
            <person name="Perry R."/>
            <person name="Li D."/>
            <person name="Altermann E."/>
            <person name="Lambie S.C."/>
            <person name="Attwood G.T."/>
        </authorList>
    </citation>
    <scope>NUCLEOTIDE SEQUENCE [LARGE SCALE GENOMIC DNA]</scope>
    <source>
        <strain evidence="4">BRM9</strain>
    </source>
</reference>
<reference evidence="5" key="2">
    <citation type="submission" date="2014-08" db="EMBL/GenBank/DDBJ databases">
        <authorList>
            <person name="Wibberg D."/>
        </authorList>
    </citation>
    <scope>NUCLEOTIDE SEQUENCE</scope>
</reference>
<dbReference type="RefSeq" id="WP_048071838.1">
    <property type="nucleotide sequence ID" value="NZ_CALCVY010000218.1"/>
</dbReference>
<keyword evidence="2" id="KW-0560">Oxidoreductase</keyword>
<reference evidence="6" key="3">
    <citation type="submission" date="2014-09" db="EMBL/GenBank/DDBJ databases">
        <authorList>
            <person name="Bishop-Lilly K.A."/>
            <person name="Broomall S.M."/>
            <person name="Chain P.S."/>
            <person name="Chertkov O."/>
            <person name="Coyne S.R."/>
            <person name="Daligault H.E."/>
            <person name="Davenport K.W."/>
            <person name="Erkkila T."/>
            <person name="Frey K.G."/>
            <person name="Gibbons H.S."/>
            <person name="Gu W."/>
            <person name="Jaissle J."/>
            <person name="Johnson S.L."/>
            <person name="Koroleva G.I."/>
            <person name="Ladner J.T."/>
            <person name="Lo C.-C."/>
            <person name="Minogue T.D."/>
            <person name="Munk C."/>
            <person name="Palacios G.F."/>
            <person name="Redden C.L."/>
            <person name="Rosenzweig C.N."/>
            <person name="Scholz M.B."/>
            <person name="Teshima H."/>
            <person name="Xu Y."/>
        </authorList>
    </citation>
    <scope>NUCLEOTIDE SEQUENCE</scope>
    <source>
        <strain evidence="6">Mb9</strain>
    </source>
</reference>